<evidence type="ECO:0000313" key="1">
    <source>
        <dbReference type="EMBL" id="OGE71108.1"/>
    </source>
</evidence>
<proteinExistence type="predicted"/>
<comment type="caution">
    <text evidence="1">The sequence shown here is derived from an EMBL/GenBank/DDBJ whole genome shotgun (WGS) entry which is preliminary data.</text>
</comment>
<dbReference type="Proteomes" id="UP000177135">
    <property type="component" value="Unassembled WGS sequence"/>
</dbReference>
<dbReference type="EMBL" id="MFEC01000019">
    <property type="protein sequence ID" value="OGE71108.1"/>
    <property type="molecule type" value="Genomic_DNA"/>
</dbReference>
<evidence type="ECO:0000313" key="2">
    <source>
        <dbReference type="Proteomes" id="UP000177135"/>
    </source>
</evidence>
<sequence length="263" mass="29400">MNKFVIIFLLLTLTLSLVIWQLGILNIQEIHITIKDDSCIVPDGTKNQIKVMGQNILFVDKKDILLNLQRVIPCIKDITISPEFPGKLRISIIPRVPMAVVQSFRPVISPDIKTLEASQSSSSALIDTSPPQPSGKVFLADNDGFLFGSYVKEDIIPNLFIEEQDLKINMQLDKINLNKTAQAFKLLSSSPVLKNINLTDVKLIGQSLIIFAQYKVILSLQKDIPLQLASLQLITEKAKIDGRLIEVVDTRFNKPVVVYAPKK</sequence>
<reference evidence="1 2" key="1">
    <citation type="journal article" date="2016" name="Nat. Commun.">
        <title>Thousands of microbial genomes shed light on interconnected biogeochemical processes in an aquifer system.</title>
        <authorList>
            <person name="Anantharaman K."/>
            <person name="Brown C.T."/>
            <person name="Hug L.A."/>
            <person name="Sharon I."/>
            <person name="Castelle C.J."/>
            <person name="Probst A.J."/>
            <person name="Thomas B.C."/>
            <person name="Singh A."/>
            <person name="Wilkins M.J."/>
            <person name="Karaoz U."/>
            <person name="Brodie E.L."/>
            <person name="Williams K.H."/>
            <person name="Hubbard S.S."/>
            <person name="Banfield J.F."/>
        </authorList>
    </citation>
    <scope>NUCLEOTIDE SEQUENCE [LARGE SCALE GENOMIC DNA]</scope>
</reference>
<organism evidence="1 2">
    <name type="scientific">Candidatus Daviesbacteria bacterium RIFOXYD1_FULL_41_10</name>
    <dbReference type="NCBI Taxonomy" id="1797801"/>
    <lineage>
        <taxon>Bacteria</taxon>
        <taxon>Candidatus Daviesiibacteriota</taxon>
    </lineage>
</organism>
<accession>A0A1F5N0G5</accession>
<protein>
    <submittedName>
        <fullName evidence="1">Uncharacterized protein</fullName>
    </submittedName>
</protein>
<name>A0A1F5N0G5_9BACT</name>
<dbReference type="AlphaFoldDB" id="A0A1F5N0G5"/>
<gene>
    <name evidence="1" type="ORF">A2617_04210</name>
</gene>